<evidence type="ECO:0000256" key="18">
    <source>
        <dbReference type="SAM" id="MobiDB-lite"/>
    </source>
</evidence>
<feature type="chain" id="PRO_5040925734" description="non-specific serine/threonine protein kinase" evidence="20">
    <location>
        <begin position="32"/>
        <end position="713"/>
    </location>
</feature>
<dbReference type="OrthoDB" id="4062651at2759"/>
<evidence type="ECO:0000256" key="5">
    <source>
        <dbReference type="ARBA" id="ARBA00022475"/>
    </source>
</evidence>
<keyword evidence="7" id="KW-0808">Transferase</keyword>
<dbReference type="CDD" id="cd14066">
    <property type="entry name" value="STKc_IRAK"/>
    <property type="match status" value="1"/>
</dbReference>
<keyword evidence="16" id="KW-0325">Glycoprotein</keyword>
<accession>A0A9W7X797</accession>
<dbReference type="GO" id="GO:0006952">
    <property type="term" value="P:defense response"/>
    <property type="evidence" value="ECO:0007669"/>
    <property type="project" value="UniProtKB-ARBA"/>
</dbReference>
<feature type="compositionally biased region" description="Acidic residues" evidence="18">
    <location>
        <begin position="329"/>
        <end position="340"/>
    </location>
</feature>
<protein>
    <recommendedName>
        <fullName evidence="4">non-specific serine/threonine protein kinase</fullName>
        <ecNumber evidence="4">2.7.11.1</ecNumber>
    </recommendedName>
</protein>
<dbReference type="InterPro" id="IPR017441">
    <property type="entry name" value="Protein_kinase_ATP_BS"/>
</dbReference>
<dbReference type="FunFam" id="1.10.510.10:FF:000522">
    <property type="entry name" value="L-type lectin-domain containing receptor kinase IX.1"/>
    <property type="match status" value="1"/>
</dbReference>
<evidence type="ECO:0000256" key="16">
    <source>
        <dbReference type="ARBA" id="ARBA00023180"/>
    </source>
</evidence>
<dbReference type="InterPro" id="IPR050528">
    <property type="entry name" value="L-type_Lectin-RKs"/>
</dbReference>
<keyword evidence="15 19" id="KW-0472">Membrane</keyword>
<evidence type="ECO:0000256" key="14">
    <source>
        <dbReference type="ARBA" id="ARBA00022989"/>
    </source>
</evidence>
<gene>
    <name evidence="22" type="ORF">BS78_K034600</name>
</gene>
<dbReference type="SMART" id="SM00220">
    <property type="entry name" value="S_TKc"/>
    <property type="match status" value="1"/>
</dbReference>
<evidence type="ECO:0000256" key="11">
    <source>
        <dbReference type="ARBA" id="ARBA00022741"/>
    </source>
</evidence>
<dbReference type="SUPFAM" id="SSF49899">
    <property type="entry name" value="Concanavalin A-like lectins/glucanases"/>
    <property type="match status" value="1"/>
</dbReference>
<dbReference type="GO" id="GO:0051707">
    <property type="term" value="P:response to other organism"/>
    <property type="evidence" value="ECO:0007669"/>
    <property type="project" value="UniProtKB-ARBA"/>
</dbReference>
<dbReference type="GO" id="GO:0005886">
    <property type="term" value="C:plasma membrane"/>
    <property type="evidence" value="ECO:0007669"/>
    <property type="project" value="UniProtKB-SubCell"/>
</dbReference>
<dbReference type="InterPro" id="IPR000719">
    <property type="entry name" value="Prot_kinase_dom"/>
</dbReference>
<evidence type="ECO:0000256" key="10">
    <source>
        <dbReference type="ARBA" id="ARBA00022734"/>
    </source>
</evidence>
<evidence type="ECO:0000313" key="23">
    <source>
        <dbReference type="Proteomes" id="UP001164776"/>
    </source>
</evidence>
<dbReference type="InterPro" id="IPR011009">
    <property type="entry name" value="Kinase-like_dom_sf"/>
</dbReference>
<dbReference type="PROSITE" id="PS50011">
    <property type="entry name" value="PROTEIN_KINASE_DOM"/>
    <property type="match status" value="1"/>
</dbReference>
<evidence type="ECO:0000256" key="19">
    <source>
        <dbReference type="SAM" id="Phobius"/>
    </source>
</evidence>
<comment type="caution">
    <text evidence="22">The sequence shown here is derived from an EMBL/GenBank/DDBJ whole genome shotgun (WGS) entry which is preliminary data.</text>
</comment>
<feature type="compositionally biased region" description="Low complexity" evidence="18">
    <location>
        <begin position="682"/>
        <end position="703"/>
    </location>
</feature>
<dbReference type="PROSITE" id="PS00307">
    <property type="entry name" value="LECTIN_LEGUME_BETA"/>
    <property type="match status" value="1"/>
</dbReference>
<sequence length="713" mass="77627">MAAVGRRPRPSLLVLFISLYWLSIHVRRAASLSFNFTFSQPRIPANLPQLINCTGNASLSDNTLELTRNKNGENSGNSIGRAKYAYPVPLWDGATRELASFKTTFSFGITLDRSNSTTSPGIPGDGMAFFLGHFEADFHPESGGGGLGLVTGGFTNGSGDSAFVAVEFDTYLNQIYADISSSHVGIDINSVNSTGSTDASLPTKNLTSGYRMVATVRYENVTKLLAVELKIDDTSYTVNTTVDLRSYLPQQVAVGFSAATGTSSEQHQVFSWSFTSTLEPKTSEHRPGRVAVVISVVVPLLLLLVSALGFLLWKKRKGRRSRVPHGTTEDDSDCDEEQDDIESRADLERGVAASGPRRYTYRELAAATDNFAEDGRLGRGGFGSVYRGKLMISAGGQDEERPVAIKVFSSESSAQGRKEFEAEVRIISRLKHRNLVQLLGWCDSRSGLLLVYELVAGGSLDRHLHSRDDRSLTWPERYQIILGLGSALRYLHQEWEQCVVHGDIKPSNIMLDEWHGTKLGDFGLARLGDHGARWQTAKAVLGTAGYIDPEFVNTRHPSTESDVYSFGIVLLEVVTGRAPVVLPEPGGGGAPFVLLKWVWGLYGRNAVLDAVDERLRSGGGGEVADDRCMERALVVGLWCAHPEQSERPSIAQAMHVLQSEDARLPELPPRMYGALSIGYESYSGDSSSTKTGDSKVSSGTSSTALLRDSKERC</sequence>
<keyword evidence="5" id="KW-1003">Cell membrane</keyword>
<keyword evidence="6" id="KW-0723">Serine/threonine-protein kinase</keyword>
<dbReference type="PROSITE" id="PS00107">
    <property type="entry name" value="PROTEIN_KINASE_ATP"/>
    <property type="match status" value="1"/>
</dbReference>
<dbReference type="Gene3D" id="2.60.120.200">
    <property type="match status" value="1"/>
</dbReference>
<dbReference type="Proteomes" id="UP001164776">
    <property type="component" value="Unassembled WGS sequence"/>
</dbReference>
<dbReference type="Gene3D" id="3.30.200.20">
    <property type="entry name" value="Phosphorylase Kinase, domain 1"/>
    <property type="match status" value="1"/>
</dbReference>
<dbReference type="SUPFAM" id="SSF56112">
    <property type="entry name" value="Protein kinase-like (PK-like)"/>
    <property type="match status" value="1"/>
</dbReference>
<feature type="signal peptide" evidence="20">
    <location>
        <begin position="1"/>
        <end position="31"/>
    </location>
</feature>
<evidence type="ECO:0000256" key="1">
    <source>
        <dbReference type="ARBA" id="ARBA00004251"/>
    </source>
</evidence>
<evidence type="ECO:0000256" key="13">
    <source>
        <dbReference type="ARBA" id="ARBA00022840"/>
    </source>
</evidence>
<dbReference type="FunFam" id="3.30.200.20:FF:000168">
    <property type="entry name" value="L-type lectin-domain containing receptor kinase IX.1"/>
    <property type="match status" value="1"/>
</dbReference>
<dbReference type="InterPro" id="IPR013320">
    <property type="entry name" value="ConA-like_dom_sf"/>
</dbReference>
<evidence type="ECO:0000256" key="15">
    <source>
        <dbReference type="ARBA" id="ARBA00023136"/>
    </source>
</evidence>
<reference evidence="22 23" key="1">
    <citation type="submission" date="2022-10" db="EMBL/GenBank/DDBJ databases">
        <title>WGS assembly of Paspalum vaginatum 540-79.</title>
        <authorList>
            <person name="Sun G."/>
            <person name="Wase N."/>
            <person name="Shu S."/>
            <person name="Jenkins J."/>
            <person name="Zhou B."/>
            <person name="Torres-Rodriguez J."/>
            <person name="Chen C."/>
            <person name="Sandor L."/>
            <person name="Plott C."/>
            <person name="Yoshinga Y."/>
            <person name="Daum C."/>
            <person name="Qi P."/>
            <person name="Barry K."/>
            <person name="Lipzen A."/>
            <person name="Berry L."/>
            <person name="Pedersen C."/>
            <person name="Gottilla T."/>
            <person name="Foltz A."/>
            <person name="Yu H."/>
            <person name="O'Malley R."/>
            <person name="Zhang C."/>
            <person name="Devos K."/>
            <person name="Sigmon B."/>
            <person name="Yu B."/>
            <person name="Obata T."/>
            <person name="Schmutz J."/>
            <person name="Schnable J."/>
        </authorList>
    </citation>
    <scope>NUCLEOTIDE SEQUENCE [LARGE SCALE GENOMIC DNA]</scope>
    <source>
        <strain evidence="23">cv. 540-79</strain>
    </source>
</reference>
<dbReference type="Pfam" id="PF07714">
    <property type="entry name" value="PK_Tyr_Ser-Thr"/>
    <property type="match status" value="1"/>
</dbReference>
<feature type="binding site" evidence="17">
    <location>
        <position position="406"/>
    </location>
    <ligand>
        <name>ATP</name>
        <dbReference type="ChEBI" id="CHEBI:30616"/>
    </ligand>
</feature>
<evidence type="ECO:0000256" key="17">
    <source>
        <dbReference type="PROSITE-ProRule" id="PRU10141"/>
    </source>
</evidence>
<evidence type="ECO:0000256" key="20">
    <source>
        <dbReference type="SAM" id="SignalP"/>
    </source>
</evidence>
<evidence type="ECO:0000313" key="22">
    <source>
        <dbReference type="EMBL" id="KAJ1254548.1"/>
    </source>
</evidence>
<comment type="similarity">
    <text evidence="3">In the C-terminal section; belongs to the protein kinase superfamily. Ser/Thr protein kinase family.</text>
</comment>
<dbReference type="InterPro" id="IPR001245">
    <property type="entry name" value="Ser-Thr/Tyr_kinase_cat_dom"/>
</dbReference>
<keyword evidence="13 17" id="KW-0067">ATP-binding</keyword>
<dbReference type="EC" id="2.7.11.1" evidence="4"/>
<keyword evidence="14 19" id="KW-1133">Transmembrane helix</keyword>
<feature type="region of interest" description="Disordered" evidence="18">
    <location>
        <begin position="682"/>
        <end position="713"/>
    </location>
</feature>
<evidence type="ECO:0000256" key="2">
    <source>
        <dbReference type="ARBA" id="ARBA00008536"/>
    </source>
</evidence>
<dbReference type="EMBL" id="MU630003">
    <property type="protein sequence ID" value="KAJ1254548.1"/>
    <property type="molecule type" value="Genomic_DNA"/>
</dbReference>
<keyword evidence="10" id="KW-0430">Lectin</keyword>
<organism evidence="22 23">
    <name type="scientific">Paspalum vaginatum</name>
    <name type="common">seashore paspalum</name>
    <dbReference type="NCBI Taxonomy" id="158149"/>
    <lineage>
        <taxon>Eukaryota</taxon>
        <taxon>Viridiplantae</taxon>
        <taxon>Streptophyta</taxon>
        <taxon>Embryophyta</taxon>
        <taxon>Tracheophyta</taxon>
        <taxon>Spermatophyta</taxon>
        <taxon>Magnoliopsida</taxon>
        <taxon>Liliopsida</taxon>
        <taxon>Poales</taxon>
        <taxon>Poaceae</taxon>
        <taxon>PACMAD clade</taxon>
        <taxon>Panicoideae</taxon>
        <taxon>Andropogonodae</taxon>
        <taxon>Paspaleae</taxon>
        <taxon>Paspalinae</taxon>
        <taxon>Paspalum</taxon>
    </lineage>
</organism>
<evidence type="ECO:0000256" key="9">
    <source>
        <dbReference type="ARBA" id="ARBA00022729"/>
    </source>
</evidence>
<evidence type="ECO:0000256" key="12">
    <source>
        <dbReference type="ARBA" id="ARBA00022777"/>
    </source>
</evidence>
<keyword evidence="8 19" id="KW-0812">Transmembrane</keyword>
<evidence type="ECO:0000256" key="7">
    <source>
        <dbReference type="ARBA" id="ARBA00022679"/>
    </source>
</evidence>
<evidence type="ECO:0000256" key="8">
    <source>
        <dbReference type="ARBA" id="ARBA00022692"/>
    </source>
</evidence>
<evidence type="ECO:0000256" key="4">
    <source>
        <dbReference type="ARBA" id="ARBA00012513"/>
    </source>
</evidence>
<dbReference type="Pfam" id="PF00139">
    <property type="entry name" value="Lectin_legB"/>
    <property type="match status" value="1"/>
</dbReference>
<dbReference type="InterPro" id="IPR019825">
    <property type="entry name" value="Lectin_legB_Mn/Ca_BS"/>
</dbReference>
<keyword evidence="11 17" id="KW-0547">Nucleotide-binding</keyword>
<comment type="similarity">
    <text evidence="2">In the N-terminal section; belongs to the leguminous lectin family.</text>
</comment>
<dbReference type="GO" id="GO:0004674">
    <property type="term" value="F:protein serine/threonine kinase activity"/>
    <property type="evidence" value="ECO:0007669"/>
    <property type="project" value="UniProtKB-KW"/>
</dbReference>
<feature type="region of interest" description="Disordered" evidence="18">
    <location>
        <begin position="321"/>
        <end position="342"/>
    </location>
</feature>
<evidence type="ECO:0000256" key="6">
    <source>
        <dbReference type="ARBA" id="ARBA00022527"/>
    </source>
</evidence>
<feature type="domain" description="Protein kinase" evidence="21">
    <location>
        <begin position="371"/>
        <end position="664"/>
    </location>
</feature>
<keyword evidence="12" id="KW-0418">Kinase</keyword>
<dbReference type="InterPro" id="IPR008271">
    <property type="entry name" value="Ser/Thr_kinase_AS"/>
</dbReference>
<dbReference type="PROSITE" id="PS00108">
    <property type="entry name" value="PROTEIN_KINASE_ST"/>
    <property type="match status" value="1"/>
</dbReference>
<keyword evidence="9 20" id="KW-0732">Signal</keyword>
<dbReference type="InterPro" id="IPR001220">
    <property type="entry name" value="Legume_lectin_dom"/>
</dbReference>
<evidence type="ECO:0000259" key="21">
    <source>
        <dbReference type="PROSITE" id="PS50011"/>
    </source>
</evidence>
<dbReference type="Gene3D" id="1.10.510.10">
    <property type="entry name" value="Transferase(Phosphotransferase) domain 1"/>
    <property type="match status" value="1"/>
</dbReference>
<feature type="transmembrane region" description="Helical" evidence="19">
    <location>
        <begin position="290"/>
        <end position="313"/>
    </location>
</feature>
<dbReference type="AlphaFoldDB" id="A0A9W7X797"/>
<dbReference type="PANTHER" id="PTHR27007">
    <property type="match status" value="1"/>
</dbReference>
<name>A0A9W7X797_9POAL</name>
<dbReference type="CDD" id="cd06899">
    <property type="entry name" value="lectin_legume_LecRK_Arcelin_ConA"/>
    <property type="match status" value="1"/>
</dbReference>
<dbReference type="GO" id="GO:0030246">
    <property type="term" value="F:carbohydrate binding"/>
    <property type="evidence" value="ECO:0007669"/>
    <property type="project" value="UniProtKB-KW"/>
</dbReference>
<dbReference type="GO" id="GO:0005524">
    <property type="term" value="F:ATP binding"/>
    <property type="evidence" value="ECO:0007669"/>
    <property type="project" value="UniProtKB-UniRule"/>
</dbReference>
<comment type="subcellular location">
    <subcellularLocation>
        <location evidence="1">Cell membrane</location>
        <topology evidence="1">Single-pass type I membrane protein</topology>
    </subcellularLocation>
</comment>
<proteinExistence type="inferred from homology"/>
<evidence type="ECO:0000256" key="3">
    <source>
        <dbReference type="ARBA" id="ARBA00010217"/>
    </source>
</evidence>
<keyword evidence="23" id="KW-1185">Reference proteome</keyword>